<evidence type="ECO:0000313" key="8">
    <source>
        <dbReference type="EMBL" id="EED12802.1"/>
    </source>
</evidence>
<dbReference type="PANTHER" id="PTHR33048">
    <property type="entry name" value="PTH11-LIKE INTEGRAL MEMBRANE PROTEIN (AFU_ORTHOLOGUE AFUA_5G11245)"/>
    <property type="match status" value="1"/>
</dbReference>
<dbReference type="STRING" id="441959.B8MQW7"/>
<evidence type="ECO:0000313" key="9">
    <source>
        <dbReference type="Proteomes" id="UP000001745"/>
    </source>
</evidence>
<dbReference type="GeneID" id="8098271"/>
<dbReference type="Proteomes" id="UP000001745">
    <property type="component" value="Unassembled WGS sequence"/>
</dbReference>
<dbReference type="HOGENOM" id="CLU_028200_3_7_1"/>
<proteinExistence type="inferred from homology"/>
<dbReference type="OrthoDB" id="5429740at2759"/>
<evidence type="ECO:0000259" key="7">
    <source>
        <dbReference type="Pfam" id="PF20684"/>
    </source>
</evidence>
<dbReference type="EMBL" id="EQ962659">
    <property type="protein sequence ID" value="EED12802.1"/>
    <property type="molecule type" value="Genomic_DNA"/>
</dbReference>
<dbReference type="OMA" id="FVQCPGH"/>
<dbReference type="PhylomeDB" id="B8MQW7"/>
<evidence type="ECO:0000256" key="2">
    <source>
        <dbReference type="ARBA" id="ARBA00022692"/>
    </source>
</evidence>
<feature type="transmembrane region" description="Helical" evidence="6">
    <location>
        <begin position="252"/>
        <end position="273"/>
    </location>
</feature>
<dbReference type="InterPro" id="IPR049326">
    <property type="entry name" value="Rhodopsin_dom_fungi"/>
</dbReference>
<dbReference type="eggNOG" id="ENOG502SHS7">
    <property type="taxonomic scope" value="Eukaryota"/>
</dbReference>
<dbReference type="InParanoid" id="B8MQW7"/>
<dbReference type="PANTHER" id="PTHR33048:SF155">
    <property type="entry name" value="INTEGRAL MEMBRANE PROTEIN"/>
    <property type="match status" value="1"/>
</dbReference>
<feature type="transmembrane region" description="Helical" evidence="6">
    <location>
        <begin position="177"/>
        <end position="199"/>
    </location>
</feature>
<sequence length="407" mass="44902">MSTTNEESSPNLGPELLQTIWIFEAISILIVMLRVVSKARIRKFALDDVLVILALCTSSAGSAILTIGIKHGYGQQVWDINPENVSKVILYDYLSQALGLAGGAISRVSFIVLIISILGTRKAYRIVLWVLVGAQIIINSLFILVIFLQCPGYTSAIWNVTGEGKCWDLRVQTYYGYFQSSFNSVTDFYLAAYSTYISWNLKLKLGIKCGLIGLLSLGIFAMIASIIKTFQIHVLASIDSDPTVATADLERWLYIETYLVIITGSVPCIRSLISTKKSDSGNTDTITRVYSTTTAQSYGLSMRSGIQPSITRSHDGGSISNKLSGSEVHIIEDAACREITDFDNWEQSCRPLSCDRGPNGSSHMLMHDTRCLSTIQTIFQLPLANFDYELALKTASNLRRSRATIEP</sequence>
<evidence type="ECO:0000256" key="1">
    <source>
        <dbReference type="ARBA" id="ARBA00004141"/>
    </source>
</evidence>
<gene>
    <name evidence="8" type="ORF">TSTA_053200</name>
</gene>
<evidence type="ECO:0000256" key="6">
    <source>
        <dbReference type="SAM" id="Phobius"/>
    </source>
</evidence>
<keyword evidence="2 6" id="KW-0812">Transmembrane</keyword>
<reference evidence="9" key="1">
    <citation type="journal article" date="2015" name="Genome Announc.">
        <title>Genome sequence of the AIDS-associated pathogen Penicillium marneffei (ATCC18224) and its near taxonomic relative Talaromyces stipitatus (ATCC10500).</title>
        <authorList>
            <person name="Nierman W.C."/>
            <person name="Fedorova-Abrams N.D."/>
            <person name="Andrianopoulos A."/>
        </authorList>
    </citation>
    <scope>NUCLEOTIDE SEQUENCE [LARGE SCALE GENOMIC DNA]</scope>
    <source>
        <strain evidence="9">ATCC 10500 / CBS 375.48 / QM 6759 / NRRL 1006</strain>
    </source>
</reference>
<dbReference type="InterPro" id="IPR052337">
    <property type="entry name" value="SAT4-like"/>
</dbReference>
<feature type="transmembrane region" description="Helical" evidence="6">
    <location>
        <begin position="126"/>
        <end position="148"/>
    </location>
</feature>
<evidence type="ECO:0000256" key="4">
    <source>
        <dbReference type="ARBA" id="ARBA00023136"/>
    </source>
</evidence>
<protein>
    <recommendedName>
        <fullName evidence="7">Rhodopsin domain-containing protein</fullName>
    </recommendedName>
</protein>
<keyword evidence="9" id="KW-1185">Reference proteome</keyword>
<accession>B8MQW7</accession>
<dbReference type="RefSeq" id="XP_002486913.1">
    <property type="nucleotide sequence ID" value="XM_002486868.1"/>
</dbReference>
<comment type="subcellular location">
    <subcellularLocation>
        <location evidence="1">Membrane</location>
        <topology evidence="1">Multi-pass membrane protein</topology>
    </subcellularLocation>
</comment>
<dbReference type="GO" id="GO:0016020">
    <property type="term" value="C:membrane"/>
    <property type="evidence" value="ECO:0007669"/>
    <property type="project" value="UniProtKB-SubCell"/>
</dbReference>
<dbReference type="AlphaFoldDB" id="B8MQW7"/>
<evidence type="ECO:0000256" key="5">
    <source>
        <dbReference type="ARBA" id="ARBA00038359"/>
    </source>
</evidence>
<evidence type="ECO:0000256" key="3">
    <source>
        <dbReference type="ARBA" id="ARBA00022989"/>
    </source>
</evidence>
<dbReference type="VEuPathDB" id="FungiDB:TSTA_053200"/>
<keyword evidence="3 6" id="KW-1133">Transmembrane helix</keyword>
<feature type="transmembrane region" description="Helical" evidence="6">
    <location>
        <begin position="93"/>
        <end position="119"/>
    </location>
</feature>
<feature type="transmembrane region" description="Helical" evidence="6">
    <location>
        <begin position="211"/>
        <end position="232"/>
    </location>
</feature>
<feature type="transmembrane region" description="Helical" evidence="6">
    <location>
        <begin position="20"/>
        <end position="37"/>
    </location>
</feature>
<dbReference type="Pfam" id="PF20684">
    <property type="entry name" value="Fung_rhodopsin"/>
    <property type="match status" value="1"/>
</dbReference>
<feature type="domain" description="Rhodopsin" evidence="7">
    <location>
        <begin position="33"/>
        <end position="274"/>
    </location>
</feature>
<comment type="similarity">
    <text evidence="5">Belongs to the SAT4 family.</text>
</comment>
<keyword evidence="4 6" id="KW-0472">Membrane</keyword>
<feature type="transmembrane region" description="Helical" evidence="6">
    <location>
        <begin position="49"/>
        <end position="73"/>
    </location>
</feature>
<name>B8MQW7_TALSN</name>
<organism evidence="8 9">
    <name type="scientific">Talaromyces stipitatus (strain ATCC 10500 / CBS 375.48 / QM 6759 / NRRL 1006)</name>
    <name type="common">Penicillium stipitatum</name>
    <dbReference type="NCBI Taxonomy" id="441959"/>
    <lineage>
        <taxon>Eukaryota</taxon>
        <taxon>Fungi</taxon>
        <taxon>Dikarya</taxon>
        <taxon>Ascomycota</taxon>
        <taxon>Pezizomycotina</taxon>
        <taxon>Eurotiomycetes</taxon>
        <taxon>Eurotiomycetidae</taxon>
        <taxon>Eurotiales</taxon>
        <taxon>Trichocomaceae</taxon>
        <taxon>Talaromyces</taxon>
        <taxon>Talaromyces sect. Talaromyces</taxon>
    </lineage>
</organism>